<feature type="domain" description="Periplasmic copper-binding protein NosD beta helix" evidence="3">
    <location>
        <begin position="159"/>
        <end position="302"/>
    </location>
</feature>
<evidence type="ECO:0000256" key="1">
    <source>
        <dbReference type="SAM" id="MobiDB-lite"/>
    </source>
</evidence>
<evidence type="ECO:0000313" key="4">
    <source>
        <dbReference type="EMBL" id="NMO15972.1"/>
    </source>
</evidence>
<feature type="signal peptide" evidence="2">
    <location>
        <begin position="1"/>
        <end position="29"/>
    </location>
</feature>
<gene>
    <name evidence="4" type="ORF">HG543_14090</name>
</gene>
<protein>
    <recommendedName>
        <fullName evidence="3">Periplasmic copper-binding protein NosD beta helix domain-containing protein</fullName>
    </recommendedName>
</protein>
<proteinExistence type="predicted"/>
<accession>A0A848LCL4</accession>
<evidence type="ECO:0000259" key="3">
    <source>
        <dbReference type="Pfam" id="PF05048"/>
    </source>
</evidence>
<dbReference type="RefSeq" id="WP_169345254.1">
    <property type="nucleotide sequence ID" value="NZ_JABBJJ010000052.1"/>
</dbReference>
<name>A0A848LCL4_9BACT</name>
<dbReference type="Pfam" id="PF05048">
    <property type="entry name" value="NosD"/>
    <property type="match status" value="1"/>
</dbReference>
<dbReference type="SUPFAM" id="SSF51126">
    <property type="entry name" value="Pectin lyase-like"/>
    <property type="match status" value="1"/>
</dbReference>
<dbReference type="EMBL" id="JABBJJ010000052">
    <property type="protein sequence ID" value="NMO15972.1"/>
    <property type="molecule type" value="Genomic_DNA"/>
</dbReference>
<feature type="chain" id="PRO_5032942065" description="Periplasmic copper-binding protein NosD beta helix domain-containing protein" evidence="2">
    <location>
        <begin position="30"/>
        <end position="385"/>
    </location>
</feature>
<keyword evidence="5" id="KW-1185">Reference proteome</keyword>
<dbReference type="AlphaFoldDB" id="A0A848LCL4"/>
<dbReference type="Gene3D" id="2.160.20.10">
    <property type="entry name" value="Single-stranded right-handed beta-helix, Pectin lyase-like"/>
    <property type="match status" value="1"/>
</dbReference>
<keyword evidence="2" id="KW-0732">Signal</keyword>
<dbReference type="Proteomes" id="UP000518300">
    <property type="component" value="Unassembled WGS sequence"/>
</dbReference>
<evidence type="ECO:0000256" key="2">
    <source>
        <dbReference type="SAM" id="SignalP"/>
    </source>
</evidence>
<evidence type="ECO:0000313" key="5">
    <source>
        <dbReference type="Proteomes" id="UP000518300"/>
    </source>
</evidence>
<sequence length="385" mass="39470">MSGTSLQGLTLLGALCLSLTSLTAAQAHGAGTLFVANNGVDSATCGASQSPCRSLSRAIDNARDGDRILVRPGVYGELTGDGDFNDPGEEAAEIGGGCRCMILVDKRLVIASTDGPTVTVLDARGAQLDVVNITASHVVFGGDGAGFTVTGARTTGDDDGFGVAILADEGVRVIGNIAVDNRSIGFAAQGSRNIIRNNLSISNGSGFNLGATGAEGHFVIGNVAVSNGNEQEGGNGISLFGERQRVMGNRSIGNDGLGFFLVGAGGPEFLFQENEAIGNRGVGIWAEQSLPMELHRNNIYGNLGLPLFGFFPALPNCGLANRSGSDIDATRNYWGAPSGPGPDPADDAGPGSICDLNGETLVTPFAPRPFSVWTGPRLLDTSEAR</sequence>
<feature type="region of interest" description="Disordered" evidence="1">
    <location>
        <begin position="331"/>
        <end position="353"/>
    </location>
</feature>
<dbReference type="InterPro" id="IPR007742">
    <property type="entry name" value="NosD_dom"/>
</dbReference>
<reference evidence="4 5" key="1">
    <citation type="submission" date="2020-04" db="EMBL/GenBank/DDBJ databases">
        <title>Draft genome of Pyxidicoccus fallax type strain.</title>
        <authorList>
            <person name="Whitworth D.E."/>
        </authorList>
    </citation>
    <scope>NUCLEOTIDE SEQUENCE [LARGE SCALE GENOMIC DNA]</scope>
    <source>
        <strain evidence="4 5">DSM 14698</strain>
    </source>
</reference>
<organism evidence="4 5">
    <name type="scientific">Pyxidicoccus fallax</name>
    <dbReference type="NCBI Taxonomy" id="394095"/>
    <lineage>
        <taxon>Bacteria</taxon>
        <taxon>Pseudomonadati</taxon>
        <taxon>Myxococcota</taxon>
        <taxon>Myxococcia</taxon>
        <taxon>Myxococcales</taxon>
        <taxon>Cystobacterineae</taxon>
        <taxon>Myxococcaceae</taxon>
        <taxon>Pyxidicoccus</taxon>
    </lineage>
</organism>
<dbReference type="InterPro" id="IPR011050">
    <property type="entry name" value="Pectin_lyase_fold/virulence"/>
</dbReference>
<comment type="caution">
    <text evidence="4">The sequence shown here is derived from an EMBL/GenBank/DDBJ whole genome shotgun (WGS) entry which is preliminary data.</text>
</comment>
<dbReference type="InterPro" id="IPR012334">
    <property type="entry name" value="Pectin_lyas_fold"/>
</dbReference>